<protein>
    <submittedName>
        <fullName evidence="3">Respiratory nitrate reductase chaperone NarJ</fullName>
    </submittedName>
</protein>
<dbReference type="GO" id="GO:0051082">
    <property type="term" value="F:unfolded protein binding"/>
    <property type="evidence" value="ECO:0007669"/>
    <property type="project" value="InterPro"/>
</dbReference>
<evidence type="ECO:0000256" key="1">
    <source>
        <dbReference type="ARBA" id="ARBA00023063"/>
    </source>
</evidence>
<organism evidence="3 4">
    <name type="scientific">Rhodovulum imhoffii</name>
    <dbReference type="NCBI Taxonomy" id="365340"/>
    <lineage>
        <taxon>Bacteria</taxon>
        <taxon>Pseudomonadati</taxon>
        <taxon>Pseudomonadota</taxon>
        <taxon>Alphaproteobacteria</taxon>
        <taxon>Rhodobacterales</taxon>
        <taxon>Paracoccaceae</taxon>
        <taxon>Rhodovulum</taxon>
    </lineage>
</organism>
<dbReference type="GO" id="GO:0042128">
    <property type="term" value="P:nitrate assimilation"/>
    <property type="evidence" value="ECO:0007669"/>
    <property type="project" value="UniProtKB-KW"/>
</dbReference>
<proteinExistence type="predicted"/>
<dbReference type="PANTHER" id="PTHR43680">
    <property type="entry name" value="NITRATE REDUCTASE MOLYBDENUM COFACTOR ASSEMBLY CHAPERONE"/>
    <property type="match status" value="1"/>
</dbReference>
<keyword evidence="4" id="KW-1185">Reference proteome</keyword>
<evidence type="ECO:0000256" key="2">
    <source>
        <dbReference type="SAM" id="MobiDB-lite"/>
    </source>
</evidence>
<dbReference type="AlphaFoldDB" id="A0A2T5BP16"/>
<dbReference type="Pfam" id="PF02613">
    <property type="entry name" value="Nitrate_red_del"/>
    <property type="match status" value="1"/>
</dbReference>
<dbReference type="Proteomes" id="UP000243859">
    <property type="component" value="Unassembled WGS sequence"/>
</dbReference>
<evidence type="ECO:0000313" key="3">
    <source>
        <dbReference type="EMBL" id="PTN00731.1"/>
    </source>
</evidence>
<reference evidence="3 4" key="1">
    <citation type="submission" date="2018-04" db="EMBL/GenBank/DDBJ databases">
        <title>Genomic Encyclopedia of Archaeal and Bacterial Type Strains, Phase II (KMG-II): from individual species to whole genera.</title>
        <authorList>
            <person name="Goeker M."/>
        </authorList>
    </citation>
    <scope>NUCLEOTIDE SEQUENCE [LARGE SCALE GENOMIC DNA]</scope>
    <source>
        <strain evidence="3 4">DSM 18064</strain>
    </source>
</reference>
<sequence length="233" mass="26001">MMSEPTRVETLIAPACWDLGAAYGLIAELLVNPEFRDKDRIDLNRGKIAGSAPGEIIEDFLASPASRDVDEYTQTLELSPPCPLYFGAYMYEEPSSCRGAGASGRNAYMIELAAVYAHFGLELGDSELPDYVPVALEFLAISIERSEHDGIGLRRRLLDTLIQPGIAPLRKALQKYECAYDMLFDALQLVVEEDLERMSDDPIWLPPEVEATIPQRREMPESTPQQTHGRKKP</sequence>
<dbReference type="GO" id="GO:0051131">
    <property type="term" value="P:chaperone-mediated protein complex assembly"/>
    <property type="evidence" value="ECO:0007669"/>
    <property type="project" value="InterPro"/>
</dbReference>
<dbReference type="EMBL" id="QAAA01000024">
    <property type="protein sequence ID" value="PTN00731.1"/>
    <property type="molecule type" value="Genomic_DNA"/>
</dbReference>
<dbReference type="InterPro" id="IPR020945">
    <property type="entry name" value="DMSO/NO3_reduct_chaperone"/>
</dbReference>
<accession>A0A2T5BP16</accession>
<dbReference type="OrthoDB" id="8478585at2"/>
<dbReference type="GO" id="GO:0016530">
    <property type="term" value="F:metallochaperone activity"/>
    <property type="evidence" value="ECO:0007669"/>
    <property type="project" value="TreeGrafter"/>
</dbReference>
<dbReference type="Gene3D" id="1.10.3480.10">
    <property type="entry name" value="TorD-like"/>
    <property type="match status" value="1"/>
</dbReference>
<comment type="caution">
    <text evidence="3">The sequence shown here is derived from an EMBL/GenBank/DDBJ whole genome shotgun (WGS) entry which is preliminary data.</text>
</comment>
<dbReference type="PANTHER" id="PTHR43680:SF2">
    <property type="entry name" value="NITRATE REDUCTASE MOLYBDENUM COFACTOR ASSEMBLY CHAPERONE NARJ"/>
    <property type="match status" value="1"/>
</dbReference>
<dbReference type="InterPro" id="IPR036411">
    <property type="entry name" value="TorD-like_sf"/>
</dbReference>
<keyword evidence="1" id="KW-0534">Nitrate assimilation</keyword>
<dbReference type="SUPFAM" id="SSF89155">
    <property type="entry name" value="TorD-like"/>
    <property type="match status" value="1"/>
</dbReference>
<gene>
    <name evidence="3" type="ORF">C8N32_12425</name>
</gene>
<dbReference type="InterPro" id="IPR003765">
    <property type="entry name" value="NO3_reductase_chaperone_NarJ"/>
</dbReference>
<feature type="region of interest" description="Disordered" evidence="2">
    <location>
        <begin position="206"/>
        <end position="233"/>
    </location>
</feature>
<evidence type="ECO:0000313" key="4">
    <source>
        <dbReference type="Proteomes" id="UP000243859"/>
    </source>
</evidence>
<name>A0A2T5BP16_9RHOB</name>